<dbReference type="EMBL" id="DRIE01000020">
    <property type="protein sequence ID" value="HEC56519.1"/>
    <property type="molecule type" value="Genomic_DNA"/>
</dbReference>
<proteinExistence type="predicted"/>
<dbReference type="GO" id="GO:0006207">
    <property type="term" value="P:'de novo' pyrimidine nucleobase biosynthetic process"/>
    <property type="evidence" value="ECO:0007669"/>
    <property type="project" value="InterPro"/>
</dbReference>
<accession>A0A7J2S1B9</accession>
<evidence type="ECO:0000256" key="1">
    <source>
        <dbReference type="ARBA" id="ARBA00004861"/>
    </source>
</evidence>
<dbReference type="InterPro" id="IPR013785">
    <property type="entry name" value="Aldolase_TIM"/>
</dbReference>
<dbReference type="PANTHER" id="PTHR32119">
    <property type="entry name" value="OROTIDINE 5'-PHOSPHATE DECARBOXYLASE"/>
    <property type="match status" value="1"/>
</dbReference>
<dbReference type="InterPro" id="IPR001754">
    <property type="entry name" value="OMPdeCOase_dom"/>
</dbReference>
<dbReference type="GO" id="GO:0005829">
    <property type="term" value="C:cytosol"/>
    <property type="evidence" value="ECO:0007669"/>
    <property type="project" value="TreeGrafter"/>
</dbReference>
<feature type="active site" description="For OMPdecase activity" evidence="8">
    <location>
        <position position="72"/>
    </location>
</feature>
<name>A0A7J2S1B9_9EURY</name>
<evidence type="ECO:0000259" key="10">
    <source>
        <dbReference type="SMART" id="SM00934"/>
    </source>
</evidence>
<evidence type="ECO:0000256" key="9">
    <source>
        <dbReference type="PIRSR" id="PIRSR614732-2"/>
    </source>
</evidence>
<comment type="pathway">
    <text evidence="1">Pyrimidine metabolism; UMP biosynthesis via de novo pathway; UMP from orotate: step 2/2.</text>
</comment>
<dbReference type="AlphaFoldDB" id="A0A7J2S1B9"/>
<feature type="binding site" evidence="9">
    <location>
        <position position="121"/>
    </location>
    <ligand>
        <name>substrate</name>
    </ligand>
</feature>
<evidence type="ECO:0000256" key="3">
    <source>
        <dbReference type="ARBA" id="ARBA00021923"/>
    </source>
</evidence>
<comment type="caution">
    <text evidence="11">The sequence shown here is derived from an EMBL/GenBank/DDBJ whole genome shotgun (WGS) entry which is preliminary data.</text>
</comment>
<dbReference type="InterPro" id="IPR014732">
    <property type="entry name" value="OMPdecase"/>
</dbReference>
<feature type="binding site" evidence="9">
    <location>
        <position position="197"/>
    </location>
    <ligand>
        <name>substrate</name>
    </ligand>
</feature>
<keyword evidence="4" id="KW-0210">Decarboxylase</keyword>
<sequence length="238" mass="25901">MPALKREPGIIVAFDMEEIPLAIDLAESLEFAKGNFAIKIGRPFELQLGLHAIERIRMATSHPIIYDGKIADIPHISEKIAKIAYRAGADAVIVHAFVGRDVMEAIVDLRMGDVIAIVDMSHPGSSNYMEELSARIAKDLGDIGIDGVVLPATKPERIERLKELLPDDVYVISPGIGAQGMMVGDAIVAGADYEIVGRAIVEADDPARAASRIYDEMIERWRRSSSLGTQQDRSSSPL</sequence>
<keyword evidence="5" id="KW-0665">Pyrimidine biosynthesis</keyword>
<evidence type="ECO:0000256" key="5">
    <source>
        <dbReference type="ARBA" id="ARBA00022975"/>
    </source>
</evidence>
<evidence type="ECO:0000256" key="8">
    <source>
        <dbReference type="PIRSR" id="PIRSR614732-1"/>
    </source>
</evidence>
<dbReference type="UniPathway" id="UPA00070">
    <property type="reaction ID" value="UER00120"/>
</dbReference>
<protein>
    <recommendedName>
        <fullName evidence="3">Orotidine 5'-phosphate decarboxylase</fullName>
        <ecNumber evidence="2">4.1.1.23</ecNumber>
    </recommendedName>
    <alternativeName>
        <fullName evidence="7">OMP decarboxylase</fullName>
    </alternativeName>
</protein>
<dbReference type="Proteomes" id="UP000885936">
    <property type="component" value="Unassembled WGS sequence"/>
</dbReference>
<evidence type="ECO:0000256" key="2">
    <source>
        <dbReference type="ARBA" id="ARBA00012321"/>
    </source>
</evidence>
<dbReference type="InterPro" id="IPR011060">
    <property type="entry name" value="RibuloseP-bd_barrel"/>
</dbReference>
<dbReference type="CDD" id="cd04725">
    <property type="entry name" value="OMP_decarboxylase_like"/>
    <property type="match status" value="1"/>
</dbReference>
<dbReference type="GO" id="GO:0044205">
    <property type="term" value="P:'de novo' UMP biosynthetic process"/>
    <property type="evidence" value="ECO:0007669"/>
    <property type="project" value="UniProtKB-UniPathway"/>
</dbReference>
<evidence type="ECO:0000256" key="4">
    <source>
        <dbReference type="ARBA" id="ARBA00022793"/>
    </source>
</evidence>
<feature type="active site" description="For OMPdecase activity" evidence="8">
    <location>
        <position position="69"/>
    </location>
</feature>
<keyword evidence="6 11" id="KW-0456">Lyase</keyword>
<dbReference type="EC" id="4.1.1.23" evidence="2"/>
<feature type="active site" description="For OMPdecase activity" evidence="8">
    <location>
        <position position="67"/>
    </location>
</feature>
<feature type="binding site" evidence="9">
    <location>
        <position position="39"/>
    </location>
    <ligand>
        <name>substrate</name>
    </ligand>
</feature>
<organism evidence="11">
    <name type="scientific">Candidatus Syntropharchaeum butanivorans</name>
    <dbReference type="NCBI Taxonomy" id="1839936"/>
    <lineage>
        <taxon>Archaea</taxon>
        <taxon>Methanobacteriati</taxon>
        <taxon>Methanobacteriota</taxon>
        <taxon>Stenosarchaea group</taxon>
        <taxon>Methanomicrobia</taxon>
        <taxon>Methanosarcinales</taxon>
        <taxon>ANME-2 cluster</taxon>
        <taxon>Candidatus Syntropharchaeum</taxon>
    </lineage>
</organism>
<evidence type="ECO:0000256" key="6">
    <source>
        <dbReference type="ARBA" id="ARBA00023239"/>
    </source>
</evidence>
<dbReference type="Pfam" id="PF00215">
    <property type="entry name" value="OMPdecase"/>
    <property type="match status" value="1"/>
</dbReference>
<dbReference type="SUPFAM" id="SSF51366">
    <property type="entry name" value="Ribulose-phoshate binding barrel"/>
    <property type="match status" value="1"/>
</dbReference>
<evidence type="ECO:0000256" key="7">
    <source>
        <dbReference type="ARBA" id="ARBA00033428"/>
    </source>
</evidence>
<reference evidence="11" key="1">
    <citation type="journal article" date="2020" name="mSystems">
        <title>Genome- and Community-Level Interaction Insights into Carbon Utilization and Element Cycling Functions of Hydrothermarchaeota in Hydrothermal Sediment.</title>
        <authorList>
            <person name="Zhou Z."/>
            <person name="Liu Y."/>
            <person name="Xu W."/>
            <person name="Pan J."/>
            <person name="Luo Z.H."/>
            <person name="Li M."/>
        </authorList>
    </citation>
    <scope>NUCLEOTIDE SEQUENCE [LARGE SCALE GENOMIC DNA]</scope>
    <source>
        <strain evidence="11">HyVt-386</strain>
    </source>
</reference>
<dbReference type="Gene3D" id="3.20.20.70">
    <property type="entry name" value="Aldolase class I"/>
    <property type="match status" value="1"/>
</dbReference>
<feature type="binding site" evidence="9">
    <location>
        <position position="198"/>
    </location>
    <ligand>
        <name>substrate</name>
    </ligand>
</feature>
<dbReference type="NCBIfam" id="TIGR01740">
    <property type="entry name" value="pyrF"/>
    <property type="match status" value="1"/>
</dbReference>
<feature type="binding site" evidence="9">
    <location>
        <position position="15"/>
    </location>
    <ligand>
        <name>substrate</name>
    </ligand>
</feature>
<feature type="domain" description="Orotidine 5'-phosphate decarboxylase" evidence="10">
    <location>
        <begin position="9"/>
        <end position="213"/>
    </location>
</feature>
<dbReference type="GO" id="GO:0004590">
    <property type="term" value="F:orotidine-5'-phosphate decarboxylase activity"/>
    <property type="evidence" value="ECO:0007669"/>
    <property type="project" value="UniProtKB-EC"/>
</dbReference>
<gene>
    <name evidence="11" type="primary">pyrF</name>
    <name evidence="11" type="ORF">ENI32_01340</name>
</gene>
<evidence type="ECO:0000313" key="11">
    <source>
        <dbReference type="EMBL" id="HEC56519.1"/>
    </source>
</evidence>
<dbReference type="PANTHER" id="PTHR32119:SF2">
    <property type="entry name" value="OROTIDINE 5'-PHOSPHATE DECARBOXYLASE"/>
    <property type="match status" value="1"/>
</dbReference>
<dbReference type="SMART" id="SM00934">
    <property type="entry name" value="OMPdecase"/>
    <property type="match status" value="1"/>
</dbReference>